<feature type="transmembrane region" description="Helical" evidence="1">
    <location>
        <begin position="92"/>
        <end position="113"/>
    </location>
</feature>
<dbReference type="OrthoDB" id="2809983at2"/>
<dbReference type="RefSeq" id="WP_067630725.1">
    <property type="nucleotide sequence ID" value="NZ_CP013213.1"/>
</dbReference>
<evidence type="ECO:0000313" key="3">
    <source>
        <dbReference type="Proteomes" id="UP000063781"/>
    </source>
</evidence>
<gene>
    <name evidence="2" type="ORF">AOC36_02050</name>
</gene>
<keyword evidence="1" id="KW-0472">Membrane</keyword>
<dbReference type="EMBL" id="CP013213">
    <property type="protein sequence ID" value="AMC92808.1"/>
    <property type="molecule type" value="Genomic_DNA"/>
</dbReference>
<keyword evidence="3" id="KW-1185">Reference proteome</keyword>
<protein>
    <recommendedName>
        <fullName evidence="4">Type II secretion system protein GspF domain-containing protein</fullName>
    </recommendedName>
</protein>
<accession>A0A109UGL6</accession>
<evidence type="ECO:0000256" key="1">
    <source>
        <dbReference type="SAM" id="Phobius"/>
    </source>
</evidence>
<proteinExistence type="predicted"/>
<keyword evidence="1" id="KW-0812">Transmembrane</keyword>
<feature type="transmembrane region" description="Helical" evidence="1">
    <location>
        <begin position="58"/>
        <end position="77"/>
    </location>
</feature>
<organism evidence="2 3">
    <name type="scientific">Erysipelothrix larvae</name>
    <dbReference type="NCBI Taxonomy" id="1514105"/>
    <lineage>
        <taxon>Bacteria</taxon>
        <taxon>Bacillati</taxon>
        <taxon>Bacillota</taxon>
        <taxon>Erysipelotrichia</taxon>
        <taxon>Erysipelotrichales</taxon>
        <taxon>Erysipelotrichaceae</taxon>
        <taxon>Erysipelothrix</taxon>
    </lineage>
</organism>
<name>A0A109UGL6_9FIRM</name>
<evidence type="ECO:0008006" key="4">
    <source>
        <dbReference type="Google" id="ProtNLM"/>
    </source>
</evidence>
<dbReference type="Proteomes" id="UP000063781">
    <property type="component" value="Chromosome"/>
</dbReference>
<reference evidence="2 3" key="1">
    <citation type="submission" date="2015-10" db="EMBL/GenBank/DDBJ databases">
        <title>Erysipelothrix larvae sp. LV19 isolated from the larval gut of the rhinoceros beetle, Trypoxylus dichotomus.</title>
        <authorList>
            <person name="Lim S."/>
            <person name="Kim B.-C."/>
        </authorList>
    </citation>
    <scope>NUCLEOTIDE SEQUENCE [LARGE SCALE GENOMIC DNA]</scope>
    <source>
        <strain evidence="2 3">LV19</strain>
    </source>
</reference>
<feature type="transmembrane region" description="Helical" evidence="1">
    <location>
        <begin position="31"/>
        <end position="51"/>
    </location>
</feature>
<feature type="transmembrane region" description="Helical" evidence="1">
    <location>
        <begin position="217"/>
        <end position="235"/>
    </location>
</feature>
<dbReference type="AlphaFoldDB" id="A0A109UGL6"/>
<sequence length="245" mass="27769">MKQSFGLSLLPQEIVQKKHEMGTTYHKIASWSLKMHCGLVGILVCAGWIAVQTSMKGVACGLVLSVVLLRALMLFNVRQAYQGFRDARNVEFLYFFSLLVPHLSQAVGVKTGLYRILTKLEIRLEDQSILKQGVNRLVIQMTNHPGNIEPFLEFARLCSGTELAEDVAVALFDFQQNSDDQEAINRLKDKVNKALDKRMEDVVTRKISRFRWYSSRVVMSVFVLILGILGTSIWAEIMRAFSVIK</sequence>
<keyword evidence="1" id="KW-1133">Transmembrane helix</keyword>
<evidence type="ECO:0000313" key="2">
    <source>
        <dbReference type="EMBL" id="AMC92808.1"/>
    </source>
</evidence>
<dbReference type="KEGG" id="erl:AOC36_02050"/>
<dbReference type="STRING" id="1514105.AOC36_02050"/>